<feature type="active site" description="Proton acceptor" evidence="7">
    <location>
        <position position="238"/>
    </location>
</feature>
<dbReference type="Pfam" id="PF04613">
    <property type="entry name" value="LpxD"/>
    <property type="match status" value="1"/>
</dbReference>
<proteinExistence type="inferred from homology"/>
<dbReference type="GO" id="GO:0009245">
    <property type="term" value="P:lipid A biosynthetic process"/>
    <property type="evidence" value="ECO:0007669"/>
    <property type="project" value="UniProtKB-UniRule"/>
</dbReference>
<keyword evidence="6 7" id="KW-0012">Acyltransferase</keyword>
<keyword evidence="8" id="KW-0175">Coiled coil</keyword>
<evidence type="ECO:0000256" key="6">
    <source>
        <dbReference type="ARBA" id="ARBA00023315"/>
    </source>
</evidence>
<evidence type="ECO:0000256" key="4">
    <source>
        <dbReference type="ARBA" id="ARBA00022737"/>
    </source>
</evidence>
<keyword evidence="3 7" id="KW-0808">Transferase</keyword>
<dbReference type="CDD" id="cd03352">
    <property type="entry name" value="LbH_LpxD"/>
    <property type="match status" value="1"/>
</dbReference>
<protein>
    <recommendedName>
        <fullName evidence="7">UDP-3-O-acylglucosamine N-acyltransferase</fullName>
        <ecNumber evidence="7">2.3.1.191</ecNumber>
    </recommendedName>
</protein>
<dbReference type="Gene3D" id="2.160.10.10">
    <property type="entry name" value="Hexapeptide repeat proteins"/>
    <property type="match status" value="1"/>
</dbReference>
<dbReference type="Proteomes" id="UP000010880">
    <property type="component" value="Chromosome"/>
</dbReference>
<dbReference type="InterPro" id="IPR001451">
    <property type="entry name" value="Hexapep"/>
</dbReference>
<keyword evidence="1 7" id="KW-0444">Lipid biosynthesis</keyword>
<dbReference type="STRING" id="748449.Halha_2439"/>
<dbReference type="AlphaFoldDB" id="L0KE28"/>
<dbReference type="GO" id="GO:0016410">
    <property type="term" value="F:N-acyltransferase activity"/>
    <property type="evidence" value="ECO:0007669"/>
    <property type="project" value="InterPro"/>
</dbReference>
<dbReference type="NCBIfam" id="TIGR01853">
    <property type="entry name" value="lipid_A_lpxD"/>
    <property type="match status" value="1"/>
</dbReference>
<organism evidence="10 11">
    <name type="scientific">Halobacteroides halobius (strain ATCC 35273 / DSM 5150 / MD-1)</name>
    <dbReference type="NCBI Taxonomy" id="748449"/>
    <lineage>
        <taxon>Bacteria</taxon>
        <taxon>Bacillati</taxon>
        <taxon>Bacillota</taxon>
        <taxon>Clostridia</taxon>
        <taxon>Halanaerobiales</taxon>
        <taxon>Halobacteroidaceae</taxon>
        <taxon>Halobacteroides</taxon>
    </lineage>
</organism>
<dbReference type="InterPro" id="IPR018357">
    <property type="entry name" value="Hexapep_transf_CS"/>
</dbReference>
<dbReference type="PANTHER" id="PTHR43378:SF2">
    <property type="entry name" value="UDP-3-O-ACYLGLUCOSAMINE N-ACYLTRANSFERASE 1, MITOCHONDRIAL-RELATED"/>
    <property type="match status" value="1"/>
</dbReference>
<comment type="similarity">
    <text evidence="7">Belongs to the transferase hexapeptide repeat family. LpxD subfamily.</text>
</comment>
<keyword evidence="4 7" id="KW-0677">Repeat</keyword>
<evidence type="ECO:0000256" key="7">
    <source>
        <dbReference type="HAMAP-Rule" id="MF_00523"/>
    </source>
</evidence>
<feature type="coiled-coil region" evidence="8">
    <location>
        <begin position="314"/>
        <end position="348"/>
    </location>
</feature>
<comment type="subunit">
    <text evidence="7">Homotrimer.</text>
</comment>
<dbReference type="OrthoDB" id="9782926at2"/>
<dbReference type="HOGENOM" id="CLU_049865_0_0_9"/>
<evidence type="ECO:0000256" key="5">
    <source>
        <dbReference type="ARBA" id="ARBA00023098"/>
    </source>
</evidence>
<evidence type="ECO:0000256" key="3">
    <source>
        <dbReference type="ARBA" id="ARBA00022679"/>
    </source>
</evidence>
<gene>
    <name evidence="7" type="primary">lpxD</name>
    <name evidence="10" type="ordered locus">Halha_2439</name>
</gene>
<evidence type="ECO:0000259" key="9">
    <source>
        <dbReference type="Pfam" id="PF04613"/>
    </source>
</evidence>
<evidence type="ECO:0000256" key="1">
    <source>
        <dbReference type="ARBA" id="ARBA00022516"/>
    </source>
</evidence>
<dbReference type="HAMAP" id="MF_00523">
    <property type="entry name" value="LpxD"/>
    <property type="match status" value="1"/>
</dbReference>
<name>L0KE28_HALHC</name>
<dbReference type="InterPro" id="IPR007691">
    <property type="entry name" value="LpxD"/>
</dbReference>
<dbReference type="NCBIfam" id="NF002060">
    <property type="entry name" value="PRK00892.1"/>
    <property type="match status" value="1"/>
</dbReference>
<evidence type="ECO:0000256" key="2">
    <source>
        <dbReference type="ARBA" id="ARBA00022556"/>
    </source>
</evidence>
<dbReference type="PATRIC" id="fig|748449.3.peg.2361"/>
<dbReference type="EC" id="2.3.1.191" evidence="7"/>
<dbReference type="EMBL" id="CP003359">
    <property type="protein sequence ID" value="AGB42313.1"/>
    <property type="molecule type" value="Genomic_DNA"/>
</dbReference>
<keyword evidence="11" id="KW-1185">Reference proteome</keyword>
<comment type="pathway">
    <text evidence="7">Bacterial outer membrane biogenesis; LPS lipid A biosynthesis.</text>
</comment>
<dbReference type="Pfam" id="PF00132">
    <property type="entry name" value="Hexapep"/>
    <property type="match status" value="1"/>
</dbReference>
<comment type="function">
    <text evidence="7">Catalyzes the N-acylation of UDP-3-O-acylglucosamine using 3-hydroxyacyl-ACP as the acyl donor. Is involved in the biosynthesis of lipid A, a phosphorylated glycolipid that anchors the lipopolysaccharide to the outer membrane of the cell.</text>
</comment>
<comment type="catalytic activity">
    <reaction evidence="7">
        <text>a UDP-3-O-[(3R)-3-hydroxyacyl]-alpha-D-glucosamine + a (3R)-hydroxyacyl-[ACP] = a UDP-2-N,3-O-bis[(3R)-3-hydroxyacyl]-alpha-D-glucosamine + holo-[ACP] + H(+)</text>
        <dbReference type="Rhea" id="RHEA:53836"/>
        <dbReference type="Rhea" id="RHEA-COMP:9685"/>
        <dbReference type="Rhea" id="RHEA-COMP:9945"/>
        <dbReference type="ChEBI" id="CHEBI:15378"/>
        <dbReference type="ChEBI" id="CHEBI:64479"/>
        <dbReference type="ChEBI" id="CHEBI:78827"/>
        <dbReference type="ChEBI" id="CHEBI:137740"/>
        <dbReference type="ChEBI" id="CHEBI:137748"/>
        <dbReference type="EC" id="2.3.1.191"/>
    </reaction>
</comment>
<dbReference type="eggNOG" id="COG1044">
    <property type="taxonomic scope" value="Bacteria"/>
</dbReference>
<dbReference type="PANTHER" id="PTHR43378">
    <property type="entry name" value="UDP-3-O-ACYLGLUCOSAMINE N-ACYLTRANSFERASE"/>
    <property type="match status" value="1"/>
</dbReference>
<dbReference type="RefSeq" id="WP_015328027.1">
    <property type="nucleotide sequence ID" value="NC_019978.1"/>
</dbReference>
<evidence type="ECO:0000313" key="10">
    <source>
        <dbReference type="EMBL" id="AGB42313.1"/>
    </source>
</evidence>
<dbReference type="InterPro" id="IPR020573">
    <property type="entry name" value="UDP_GlcNAc_AcTrfase_non-rep"/>
</dbReference>
<dbReference type="UniPathway" id="UPA00973"/>
<feature type="domain" description="UDP-3-O-[3-hydroxymyristoyl] glucosamine N-acyltransferase non-repeat region" evidence="9">
    <location>
        <begin position="22"/>
        <end position="87"/>
    </location>
</feature>
<dbReference type="SUPFAM" id="SSF51161">
    <property type="entry name" value="Trimeric LpxA-like enzymes"/>
    <property type="match status" value="1"/>
</dbReference>
<keyword evidence="5 7" id="KW-0443">Lipid metabolism</keyword>
<sequence>MGKKLKELARLVTGEVIGKEEIVINGVGGADNAQSNQITFAQNEKFLKEAEQRAAAVIINQKLSQLEINIPVIVVDNPRLAFAKIAKEFISCPYYNSQISKQAVISPQADVGTNVSIHPGVVIAEGAKVADDVVLAPGVYVGTNVRIEAGSILHPNVVVEHDCQLGERVEVHPGTVIGAEGYGFETSEEGHVKVPQFGDVIVEDDVEIGANVTIDRAATGSTVIGRGTKMDNLIHIAHNVEIGPECLIIAQVGVAGSAKVEERVTLAGQTGVAGHLTIEDNVTVATNSVVTNDISAGSFVSGYPAHDHRAERRIKASRKKLPQMRSKMRKLEKEVAQLKEKLSKEEGI</sequence>
<evidence type="ECO:0000313" key="11">
    <source>
        <dbReference type="Proteomes" id="UP000010880"/>
    </source>
</evidence>
<dbReference type="InterPro" id="IPR011004">
    <property type="entry name" value="Trimer_LpxA-like_sf"/>
</dbReference>
<dbReference type="GO" id="GO:0103118">
    <property type="term" value="F:UDP-3-O-[(3R)-3-hydroxyacyl]-glucosamine N-acyltransferase activity"/>
    <property type="evidence" value="ECO:0007669"/>
    <property type="project" value="UniProtKB-EC"/>
</dbReference>
<evidence type="ECO:0000256" key="8">
    <source>
        <dbReference type="SAM" id="Coils"/>
    </source>
</evidence>
<keyword evidence="2 7" id="KW-0441">Lipid A biosynthesis</keyword>
<dbReference type="PROSITE" id="PS00101">
    <property type="entry name" value="HEXAPEP_TRANSFERASES"/>
    <property type="match status" value="2"/>
</dbReference>
<reference evidence="11" key="1">
    <citation type="submission" date="2012-02" db="EMBL/GenBank/DDBJ databases">
        <title>The complete genome of Halobacteroides halobius DSM 5150.</title>
        <authorList>
            <person name="Lucas S."/>
            <person name="Copeland A."/>
            <person name="Lapidus A."/>
            <person name="Glavina del Rio T."/>
            <person name="Dalin E."/>
            <person name="Tice H."/>
            <person name="Bruce D."/>
            <person name="Goodwin L."/>
            <person name="Pitluck S."/>
            <person name="Peters L."/>
            <person name="Mikhailova N."/>
            <person name="Gu W."/>
            <person name="Kyrpides N."/>
            <person name="Mavromatis K."/>
            <person name="Ivanova N."/>
            <person name="Brettin T."/>
            <person name="Detter J.C."/>
            <person name="Han C."/>
            <person name="Larimer F."/>
            <person name="Land M."/>
            <person name="Hauser L."/>
            <person name="Markowitz V."/>
            <person name="Cheng J.-F."/>
            <person name="Hugenholtz P."/>
            <person name="Woyke T."/>
            <person name="Wu D."/>
            <person name="Tindall B."/>
            <person name="Pomrenke H."/>
            <person name="Brambilla E."/>
            <person name="Klenk H.-P."/>
            <person name="Eisen J.A."/>
        </authorList>
    </citation>
    <scope>NUCLEOTIDE SEQUENCE [LARGE SCALE GENOMIC DNA]</scope>
    <source>
        <strain evidence="11">ATCC 35273 / DSM 5150 / MD-1</strain>
    </source>
</reference>
<dbReference type="KEGG" id="hhl:Halha_2439"/>
<dbReference type="GO" id="GO:0016020">
    <property type="term" value="C:membrane"/>
    <property type="evidence" value="ECO:0007669"/>
    <property type="project" value="GOC"/>
</dbReference>
<accession>L0KE28</accession>
<dbReference type="Gene3D" id="3.40.1390.10">
    <property type="entry name" value="MurE/MurF, N-terminal domain"/>
    <property type="match status" value="1"/>
</dbReference>